<dbReference type="InterPro" id="IPR007658">
    <property type="entry name" value="DUF594"/>
</dbReference>
<name>A0A2T7EJB2_9POAL</name>
<sequence length="666" mass="75446">MGLSSAMDWWDEWKLRILVLCSLFVQLFLLFSGYVRNWYILRWLRVVVWIAYIGGDALAIYVLATLFNRQKQQTAVDGGGNALEVIWAPVLLIHLGGQSITAYSLEDNELWKRHAITLVSQVTVALYVFCKWWSGEKRLLQAAVLLFIAGIIRFSEKPWALRRASFRDMASTNLSPPRGEITSGAAACSFLCCTNFLELAGFGEENKYQEASYSLKEYIEKAQVCVKEGAKASDKDQFKALQNNKIVAVNYIYRTFLDLSAPYSARLHYLQSFLKFDEVNGHKMLREWIGMQFSTLYTKLRSANTCIGFCLLHLLPGLALASVVLFNKSSKDGYNKSDITVTRILFAATAVIEFSPFWFPYLCLFVFRCKCDAINQADMVYSWQDMVSQHNIMLFCARKKKGELSSLMKIPGFSYLRDYINKHWCIWHEPAAQRISVLVLSTQKMGGRRTYVAQPRWSFGLPFDECVLVWHVATDLCSRRTTNTSSSQGDTIPSRRNSVIISNHMIYLLFVCPEMLMVGTRQDLFMIACGEIEPMIKDEPLPSLDEGSIARRILGVERGDDDLMKKAPMISNARKLAEALIGLDDEGKRWEVIQGVWVEMLCYSASRCRGYEHAKSLAHGGEFLTNVWLLWSCMGMETLPDKILIPGPLESDPDEEHAPAAGAALG</sequence>
<evidence type="ECO:0000313" key="5">
    <source>
        <dbReference type="Proteomes" id="UP000244336"/>
    </source>
</evidence>
<evidence type="ECO:0000259" key="3">
    <source>
        <dbReference type="Pfam" id="PF13968"/>
    </source>
</evidence>
<evidence type="ECO:0000313" key="4">
    <source>
        <dbReference type="EMBL" id="PUZ67909.1"/>
    </source>
</evidence>
<feature type="transmembrane region" description="Helical" evidence="2">
    <location>
        <begin position="346"/>
        <end position="367"/>
    </location>
</feature>
<dbReference type="OrthoDB" id="686958at2759"/>
<keyword evidence="5" id="KW-1185">Reference proteome</keyword>
<feature type="region of interest" description="Disordered" evidence="1">
    <location>
        <begin position="646"/>
        <end position="666"/>
    </location>
</feature>
<feature type="domain" description="DUF4220" evidence="3">
    <location>
        <begin position="49"/>
        <end position="357"/>
    </location>
</feature>
<evidence type="ECO:0000256" key="1">
    <source>
        <dbReference type="SAM" id="MobiDB-lite"/>
    </source>
</evidence>
<dbReference type="Proteomes" id="UP000244336">
    <property type="component" value="Chromosome 3"/>
</dbReference>
<feature type="transmembrane region" description="Helical" evidence="2">
    <location>
        <begin position="306"/>
        <end position="326"/>
    </location>
</feature>
<proteinExistence type="predicted"/>
<dbReference type="STRING" id="1504633.A0A2T7EJB2"/>
<dbReference type="Pfam" id="PF04578">
    <property type="entry name" value="DUF594"/>
    <property type="match status" value="1"/>
</dbReference>
<feature type="transmembrane region" description="Helical" evidence="2">
    <location>
        <begin position="15"/>
        <end position="34"/>
    </location>
</feature>
<dbReference type="Pfam" id="PF13968">
    <property type="entry name" value="DUF4220"/>
    <property type="match status" value="1"/>
</dbReference>
<protein>
    <recommendedName>
        <fullName evidence="3">DUF4220 domain-containing protein</fullName>
    </recommendedName>
</protein>
<organism evidence="4 5">
    <name type="scientific">Panicum hallii var. hallii</name>
    <dbReference type="NCBI Taxonomy" id="1504633"/>
    <lineage>
        <taxon>Eukaryota</taxon>
        <taxon>Viridiplantae</taxon>
        <taxon>Streptophyta</taxon>
        <taxon>Embryophyta</taxon>
        <taxon>Tracheophyta</taxon>
        <taxon>Spermatophyta</taxon>
        <taxon>Magnoliopsida</taxon>
        <taxon>Liliopsida</taxon>
        <taxon>Poales</taxon>
        <taxon>Poaceae</taxon>
        <taxon>PACMAD clade</taxon>
        <taxon>Panicoideae</taxon>
        <taxon>Panicodae</taxon>
        <taxon>Paniceae</taxon>
        <taxon>Panicinae</taxon>
        <taxon>Panicum</taxon>
        <taxon>Panicum sect. Panicum</taxon>
    </lineage>
</organism>
<feature type="transmembrane region" description="Helical" evidence="2">
    <location>
        <begin position="86"/>
        <end position="103"/>
    </location>
</feature>
<dbReference type="EMBL" id="CM009751">
    <property type="protein sequence ID" value="PUZ67909.1"/>
    <property type="molecule type" value="Genomic_DNA"/>
</dbReference>
<keyword evidence="2" id="KW-1133">Transmembrane helix</keyword>
<dbReference type="PANTHER" id="PTHR31325">
    <property type="entry name" value="OS01G0798800 PROTEIN-RELATED"/>
    <property type="match status" value="1"/>
</dbReference>
<dbReference type="AlphaFoldDB" id="A0A2T7EJB2"/>
<gene>
    <name evidence="4" type="ORF">GQ55_3G472100</name>
</gene>
<accession>A0A2T7EJB2</accession>
<dbReference type="InterPro" id="IPR025315">
    <property type="entry name" value="DUF4220"/>
</dbReference>
<keyword evidence="2" id="KW-0472">Membrane</keyword>
<reference evidence="4 5" key="1">
    <citation type="submission" date="2018-04" db="EMBL/GenBank/DDBJ databases">
        <title>WGS assembly of Panicum hallii var. hallii HAL2.</title>
        <authorList>
            <person name="Lovell J."/>
            <person name="Jenkins J."/>
            <person name="Lowry D."/>
            <person name="Mamidi S."/>
            <person name="Sreedasyam A."/>
            <person name="Weng X."/>
            <person name="Barry K."/>
            <person name="Bonette J."/>
            <person name="Campitelli B."/>
            <person name="Daum C."/>
            <person name="Gordon S."/>
            <person name="Gould B."/>
            <person name="Lipzen A."/>
            <person name="MacQueen A."/>
            <person name="Palacio-Mejia J."/>
            <person name="Plott C."/>
            <person name="Shakirov E."/>
            <person name="Shu S."/>
            <person name="Yoshinaga Y."/>
            <person name="Zane M."/>
            <person name="Rokhsar D."/>
            <person name="Grimwood J."/>
            <person name="Schmutz J."/>
            <person name="Juenger T."/>
        </authorList>
    </citation>
    <scope>NUCLEOTIDE SEQUENCE [LARGE SCALE GENOMIC DNA]</scope>
    <source>
        <strain evidence="5">cv. HAL2</strain>
    </source>
</reference>
<evidence type="ECO:0000256" key="2">
    <source>
        <dbReference type="SAM" id="Phobius"/>
    </source>
</evidence>
<dbReference type="Gramene" id="PUZ67909">
    <property type="protein sequence ID" value="PUZ67909"/>
    <property type="gene ID" value="GQ55_3G472100"/>
</dbReference>
<keyword evidence="2" id="KW-0812">Transmembrane</keyword>
<feature type="transmembrane region" description="Helical" evidence="2">
    <location>
        <begin position="46"/>
        <end position="66"/>
    </location>
</feature>